<reference evidence="11 12" key="1">
    <citation type="journal article" date="2018" name="Sci. Rep.">
        <title>Genomic signatures of local adaptation to the degree of environmental predictability in rotifers.</title>
        <authorList>
            <person name="Franch-Gras L."/>
            <person name="Hahn C."/>
            <person name="Garcia-Roger E.M."/>
            <person name="Carmona M.J."/>
            <person name="Serra M."/>
            <person name="Gomez A."/>
        </authorList>
    </citation>
    <scope>NUCLEOTIDE SEQUENCE [LARGE SCALE GENOMIC DNA]</scope>
    <source>
        <strain evidence="11">HYR1</strain>
    </source>
</reference>
<keyword evidence="5" id="KW-0547">Nucleotide-binding</keyword>
<accession>A0A3M7PP96</accession>
<dbReference type="GO" id="GO:0000448">
    <property type="term" value="P:cleavage in ITS2 between 5.8S rRNA and LSU-rRNA of tricistronic rRNA transcript (SSU-rRNA, 5.8S rRNA, LSU-rRNA)"/>
    <property type="evidence" value="ECO:0007669"/>
    <property type="project" value="TreeGrafter"/>
</dbReference>
<evidence type="ECO:0000256" key="4">
    <source>
        <dbReference type="ARBA" id="ARBA00022679"/>
    </source>
</evidence>
<keyword evidence="3" id="KW-0698">rRNA processing</keyword>
<dbReference type="InterPro" id="IPR027417">
    <property type="entry name" value="P-loop_NTPase"/>
</dbReference>
<evidence type="ECO:0000256" key="5">
    <source>
        <dbReference type="ARBA" id="ARBA00022741"/>
    </source>
</evidence>
<organism evidence="11 12">
    <name type="scientific">Brachionus plicatilis</name>
    <name type="common">Marine rotifer</name>
    <name type="synonym">Brachionus muelleri</name>
    <dbReference type="NCBI Taxonomy" id="10195"/>
    <lineage>
        <taxon>Eukaryota</taxon>
        <taxon>Metazoa</taxon>
        <taxon>Spiralia</taxon>
        <taxon>Gnathifera</taxon>
        <taxon>Rotifera</taxon>
        <taxon>Eurotatoria</taxon>
        <taxon>Monogononta</taxon>
        <taxon>Pseudotrocha</taxon>
        <taxon>Ploima</taxon>
        <taxon>Brachionidae</taxon>
        <taxon>Brachionus</taxon>
    </lineage>
</organism>
<protein>
    <submittedName>
        <fullName evidence="11">Polynucleotide 5-hydroxyl-kinase NOL9</fullName>
    </submittedName>
</protein>
<evidence type="ECO:0000256" key="2">
    <source>
        <dbReference type="ARBA" id="ARBA00011003"/>
    </source>
</evidence>
<gene>
    <name evidence="11" type="ORF">BpHYR1_015644</name>
</gene>
<dbReference type="Proteomes" id="UP000276133">
    <property type="component" value="Unassembled WGS sequence"/>
</dbReference>
<dbReference type="Pfam" id="PF25467">
    <property type="entry name" value="NOL9_C"/>
    <property type="match status" value="1"/>
</dbReference>
<dbReference type="AlphaFoldDB" id="A0A3M7PP96"/>
<evidence type="ECO:0000313" key="12">
    <source>
        <dbReference type="Proteomes" id="UP000276133"/>
    </source>
</evidence>
<dbReference type="STRING" id="10195.A0A3M7PP96"/>
<dbReference type="Gene3D" id="3.40.50.300">
    <property type="entry name" value="P-loop containing nucleotide triphosphate hydrolases"/>
    <property type="match status" value="1"/>
</dbReference>
<name>A0A3M7PP96_BRAPC</name>
<evidence type="ECO:0000256" key="1">
    <source>
        <dbReference type="ARBA" id="ARBA00004604"/>
    </source>
</evidence>
<keyword evidence="12" id="KW-1185">Reference proteome</keyword>
<dbReference type="EMBL" id="REGN01009558">
    <property type="protein sequence ID" value="RNA00903.1"/>
    <property type="molecule type" value="Genomic_DNA"/>
</dbReference>
<dbReference type="InterPro" id="IPR032319">
    <property type="entry name" value="CLP1_P"/>
</dbReference>
<evidence type="ECO:0000259" key="9">
    <source>
        <dbReference type="Pfam" id="PF16575"/>
    </source>
</evidence>
<evidence type="ECO:0000256" key="8">
    <source>
        <dbReference type="ARBA" id="ARBA00023242"/>
    </source>
</evidence>
<keyword evidence="4" id="KW-0808">Transferase</keyword>
<evidence type="ECO:0000256" key="7">
    <source>
        <dbReference type="ARBA" id="ARBA00022840"/>
    </source>
</evidence>
<dbReference type="InterPro" id="IPR045116">
    <property type="entry name" value="Clp1/Grc3"/>
</dbReference>
<feature type="domain" description="NOL9 C-terminal" evidence="10">
    <location>
        <begin position="246"/>
        <end position="356"/>
    </location>
</feature>
<comment type="subcellular location">
    <subcellularLocation>
        <location evidence="1">Nucleus</location>
        <location evidence="1">Nucleolus</location>
    </subcellularLocation>
</comment>
<dbReference type="Pfam" id="PF16575">
    <property type="entry name" value="CLP1_P"/>
    <property type="match status" value="1"/>
</dbReference>
<evidence type="ECO:0000259" key="10">
    <source>
        <dbReference type="Pfam" id="PF25467"/>
    </source>
</evidence>
<evidence type="ECO:0000256" key="6">
    <source>
        <dbReference type="ARBA" id="ARBA00022777"/>
    </source>
</evidence>
<dbReference type="InterPro" id="IPR057570">
    <property type="entry name" value="NOL9_C"/>
</dbReference>
<proteinExistence type="inferred from homology"/>
<sequence length="415" mass="48150">MHFVAPIVMPCGGKDVGKSTFLRYFINSLLNDYKYVAYIDCDPGQCEFTLASCLSLSLITEPLFGPPHSHINHNGSNKKCFFLGYLSPNDVPGMYLHYLRKCYDEFIDLKSRLSLKIPLVINTMGWNHGLGLCLLKESILLFKPSHIIQINHPIEANKNMPILDIEWLKNCDGWPASKRFEKEKQSEKNMFYKLMTLKSNVPSKNSKFTKHPLQKNLSAKDHRNLAILAYFSKLNEFDVYFRPIHHIRPYRISWSKLALHVTHLKVEYEQLFRVFNASLVCLANVDKKFIKSKHDNPDLPGYLNLFEDDVDIRCLGFGSIVRAINIESKEFYILTPEPLDVLNEVNLLCKGMLNLPLEFFYEQDCTAPSPYLTVANQMHNLRSNQISNEPVQRKFLFMVRFLSIRFNNNKNANNW</sequence>
<feature type="domain" description="Clp1 P-loop" evidence="9">
    <location>
        <begin position="12"/>
        <end position="156"/>
    </location>
</feature>
<comment type="similarity">
    <text evidence="2">Belongs to the Clp1 family. NOL9/GRC3 subfamily.</text>
</comment>
<dbReference type="PANTHER" id="PTHR12755">
    <property type="entry name" value="CLEAVAGE/POLYADENYLATION FACTOR IA SUBUNIT CLP1P"/>
    <property type="match status" value="1"/>
</dbReference>
<dbReference type="PANTHER" id="PTHR12755:SF3">
    <property type="entry name" value="POLYNUCLEOTIDE 5'-HYDROXYL-KINASE NOL9"/>
    <property type="match status" value="1"/>
</dbReference>
<comment type="caution">
    <text evidence="11">The sequence shown here is derived from an EMBL/GenBank/DDBJ whole genome shotgun (WGS) entry which is preliminary data.</text>
</comment>
<evidence type="ECO:0000313" key="11">
    <source>
        <dbReference type="EMBL" id="RNA00903.1"/>
    </source>
</evidence>
<keyword evidence="8" id="KW-0539">Nucleus</keyword>
<keyword evidence="6 11" id="KW-0418">Kinase</keyword>
<evidence type="ECO:0000256" key="3">
    <source>
        <dbReference type="ARBA" id="ARBA00022552"/>
    </source>
</evidence>
<dbReference type="GO" id="GO:0051731">
    <property type="term" value="F:polynucleotide 5'-hydroxyl-kinase activity"/>
    <property type="evidence" value="ECO:0007669"/>
    <property type="project" value="InterPro"/>
</dbReference>
<dbReference type="GO" id="GO:0005524">
    <property type="term" value="F:ATP binding"/>
    <property type="evidence" value="ECO:0007669"/>
    <property type="project" value="UniProtKB-KW"/>
</dbReference>
<keyword evidence="7" id="KW-0067">ATP-binding</keyword>
<dbReference type="OrthoDB" id="2405412at2759"/>
<dbReference type="GO" id="GO:0005730">
    <property type="term" value="C:nucleolus"/>
    <property type="evidence" value="ECO:0007669"/>
    <property type="project" value="UniProtKB-SubCell"/>
</dbReference>